<name>A0A7C2BL15_9CREN</name>
<dbReference type="EMBL" id="DSJT01000023">
    <property type="protein sequence ID" value="HEF87590.1"/>
    <property type="molecule type" value="Genomic_DNA"/>
</dbReference>
<evidence type="ECO:0000313" key="2">
    <source>
        <dbReference type="EMBL" id="HEF87590.1"/>
    </source>
</evidence>
<gene>
    <name evidence="2" type="ORF">ENP55_04755</name>
</gene>
<dbReference type="Gene3D" id="1.10.10.10">
    <property type="entry name" value="Winged helix-like DNA-binding domain superfamily/Winged helix DNA-binding domain"/>
    <property type="match status" value="1"/>
</dbReference>
<comment type="caution">
    <text evidence="2">The sequence shown here is derived from an EMBL/GenBank/DDBJ whole genome shotgun (WGS) entry which is preliminary data.</text>
</comment>
<proteinExistence type="predicted"/>
<sequence>MSASMSYSRIGLFGKLTGLLRARDPMKKSILESVATLDRMIRTIESSKKSLDSVLEEHQKRAKLLNSEGDKEFQDIINEEINNIVGYKTLFEKAILDLARVRYRLETLAYVEEPMKELPAVMEELQRIEPEVAKIAPDLLNQLRSLRKKVEDIIIETAAEPSPGVTGRAPTTVVKTVAQPTVKKEDPTLLPPPPPSEVKIPETSGGINEQPQAIVVKKPEPVEVPVHVVEQWLLDELRSKGGILDVSNFISKYRVRKEVVYLALRNLESKGVIKLKRF</sequence>
<feature type="region of interest" description="Disordered" evidence="1">
    <location>
        <begin position="180"/>
        <end position="204"/>
    </location>
</feature>
<dbReference type="InterPro" id="IPR036388">
    <property type="entry name" value="WH-like_DNA-bd_sf"/>
</dbReference>
<evidence type="ECO:0000256" key="1">
    <source>
        <dbReference type="SAM" id="MobiDB-lite"/>
    </source>
</evidence>
<dbReference type="AlphaFoldDB" id="A0A7C2BL15"/>
<accession>A0A7C2BL15</accession>
<organism evidence="2">
    <name type="scientific">Thermosphaera aggregans</name>
    <dbReference type="NCBI Taxonomy" id="54254"/>
    <lineage>
        <taxon>Archaea</taxon>
        <taxon>Thermoproteota</taxon>
        <taxon>Thermoprotei</taxon>
        <taxon>Desulfurococcales</taxon>
        <taxon>Desulfurococcaceae</taxon>
        <taxon>Thermosphaera</taxon>
    </lineage>
</organism>
<reference evidence="2" key="1">
    <citation type="journal article" date="2020" name="mSystems">
        <title>Genome- and Community-Level Interaction Insights into Carbon Utilization and Element Cycling Functions of Hydrothermarchaeota in Hydrothermal Sediment.</title>
        <authorList>
            <person name="Zhou Z."/>
            <person name="Liu Y."/>
            <person name="Xu W."/>
            <person name="Pan J."/>
            <person name="Luo Z.H."/>
            <person name="Li M."/>
        </authorList>
    </citation>
    <scope>NUCLEOTIDE SEQUENCE [LARGE SCALE GENOMIC DNA]</scope>
    <source>
        <strain evidence="2">SpSt-23</strain>
    </source>
</reference>
<protein>
    <submittedName>
        <fullName evidence="2">Uncharacterized protein</fullName>
    </submittedName>
</protein>